<organism evidence="2 3">
    <name type="scientific">Plectus sambesii</name>
    <dbReference type="NCBI Taxonomy" id="2011161"/>
    <lineage>
        <taxon>Eukaryota</taxon>
        <taxon>Metazoa</taxon>
        <taxon>Ecdysozoa</taxon>
        <taxon>Nematoda</taxon>
        <taxon>Chromadorea</taxon>
        <taxon>Plectida</taxon>
        <taxon>Plectina</taxon>
        <taxon>Plectoidea</taxon>
        <taxon>Plectidae</taxon>
        <taxon>Plectus</taxon>
    </lineage>
</organism>
<feature type="region of interest" description="Disordered" evidence="1">
    <location>
        <begin position="91"/>
        <end position="143"/>
    </location>
</feature>
<keyword evidence="2" id="KW-1185">Reference proteome</keyword>
<proteinExistence type="predicted"/>
<reference evidence="3" key="1">
    <citation type="submission" date="2022-11" db="UniProtKB">
        <authorList>
            <consortium name="WormBaseParasite"/>
        </authorList>
    </citation>
    <scope>IDENTIFICATION</scope>
</reference>
<name>A0A914UP69_9BILA</name>
<protein>
    <submittedName>
        <fullName evidence="3">Uncharacterized protein</fullName>
    </submittedName>
</protein>
<dbReference type="AlphaFoldDB" id="A0A914UP69"/>
<sequence length="188" mass="20254">MRATEARQRRAPPSSCAPFDASVAFGKPAADCASFNFRQSPIGGHRRAPPAVIARLGRRLAARGHIAVLPLNATEHQSIRAERTIQQLCEASRATDRSGSRGDGATPISSQAGAFSPPRHKVDNATGPEGAHRPTILRPSIFSRSPSPIRSHAVKILLATFTFQRFTGTTVRVHVRTPLIIESFLCCS</sequence>
<dbReference type="Proteomes" id="UP000887566">
    <property type="component" value="Unplaced"/>
</dbReference>
<accession>A0A914UP69</accession>
<evidence type="ECO:0000256" key="1">
    <source>
        <dbReference type="SAM" id="MobiDB-lite"/>
    </source>
</evidence>
<evidence type="ECO:0000313" key="2">
    <source>
        <dbReference type="Proteomes" id="UP000887566"/>
    </source>
</evidence>
<dbReference type="WBParaSite" id="PSAMB.scaffold112size77602.g2062.t1">
    <property type="protein sequence ID" value="PSAMB.scaffold112size77602.g2062.t1"/>
    <property type="gene ID" value="PSAMB.scaffold112size77602.g2062"/>
</dbReference>
<evidence type="ECO:0000313" key="3">
    <source>
        <dbReference type="WBParaSite" id="PSAMB.scaffold112size77602.g2062.t1"/>
    </source>
</evidence>